<keyword evidence="2" id="KW-0732">Signal</keyword>
<feature type="compositionally biased region" description="Pro residues" evidence="1">
    <location>
        <begin position="100"/>
        <end position="110"/>
    </location>
</feature>
<gene>
    <name evidence="4" type="ORF">IQ22_00656</name>
</gene>
<dbReference type="EMBL" id="VLKY01000002">
    <property type="protein sequence ID" value="TWI57440.1"/>
    <property type="molecule type" value="Genomic_DNA"/>
</dbReference>
<feature type="compositionally biased region" description="Basic and acidic residues" evidence="1">
    <location>
        <begin position="145"/>
        <end position="173"/>
    </location>
</feature>
<name>A0A562QML4_9PSED</name>
<evidence type="ECO:0000256" key="1">
    <source>
        <dbReference type="SAM" id="MobiDB-lite"/>
    </source>
</evidence>
<keyword evidence="5" id="KW-1185">Reference proteome</keyword>
<dbReference type="Proteomes" id="UP000316905">
    <property type="component" value="Unassembled WGS sequence"/>
</dbReference>
<comment type="caution">
    <text evidence="4">The sequence shown here is derived from an EMBL/GenBank/DDBJ whole genome shotgun (WGS) entry which is preliminary data.</text>
</comment>
<dbReference type="RefSeq" id="WP_145137961.1">
    <property type="nucleotide sequence ID" value="NZ_VLKY01000002.1"/>
</dbReference>
<feature type="region of interest" description="Disordered" evidence="1">
    <location>
        <begin position="57"/>
        <end position="116"/>
    </location>
</feature>
<dbReference type="InterPro" id="IPR025392">
    <property type="entry name" value="DUF4124"/>
</dbReference>
<proteinExistence type="predicted"/>
<dbReference type="AlphaFoldDB" id="A0A562QML4"/>
<dbReference type="OrthoDB" id="7033803at2"/>
<sequence>MNGKLLNATVLLVTGMAAGAGTAQADTVIKCVDEKGQTTFTQGRCPAGQSLVEQLELDSPRPSGTGPATLMAPPIPPVSEPAPDTTTSQAPARVTGDPVPSRPVAPPQDYDPPAMGIERSYEYPYSYPYYGNPHYPRHYPPRLPGRGEPDDRHPDRDRPSTGRPRDPEPERPRPSVTERGQEAIRQKHQEIDAQREARQKALEDR</sequence>
<evidence type="ECO:0000256" key="2">
    <source>
        <dbReference type="SAM" id="SignalP"/>
    </source>
</evidence>
<reference evidence="4 5" key="1">
    <citation type="journal article" date="2015" name="Stand. Genomic Sci.">
        <title>Genomic Encyclopedia of Bacterial and Archaeal Type Strains, Phase III: the genomes of soil and plant-associated and newly described type strains.</title>
        <authorList>
            <person name="Whitman W.B."/>
            <person name="Woyke T."/>
            <person name="Klenk H.P."/>
            <person name="Zhou Y."/>
            <person name="Lilburn T.G."/>
            <person name="Beck B.J."/>
            <person name="De Vos P."/>
            <person name="Vandamme P."/>
            <person name="Eisen J.A."/>
            <person name="Garrity G."/>
            <person name="Hugenholtz P."/>
            <person name="Kyrpides N.C."/>
        </authorList>
    </citation>
    <scope>NUCLEOTIDE SEQUENCE [LARGE SCALE GENOMIC DNA]</scope>
    <source>
        <strain evidence="4 5">CGMCC 1.6858</strain>
    </source>
</reference>
<dbReference type="Pfam" id="PF13511">
    <property type="entry name" value="DUF4124"/>
    <property type="match status" value="1"/>
</dbReference>
<feature type="chain" id="PRO_5021768578" description="DUF4124 domain-containing protein" evidence="2">
    <location>
        <begin position="26"/>
        <end position="205"/>
    </location>
</feature>
<feature type="domain" description="DUF4124" evidence="3">
    <location>
        <begin position="16"/>
        <end position="65"/>
    </location>
</feature>
<evidence type="ECO:0000313" key="4">
    <source>
        <dbReference type="EMBL" id="TWI57440.1"/>
    </source>
</evidence>
<evidence type="ECO:0000313" key="5">
    <source>
        <dbReference type="Proteomes" id="UP000316905"/>
    </source>
</evidence>
<organism evidence="4 5">
    <name type="scientific">Pseudomonas duriflava</name>
    <dbReference type="NCBI Taxonomy" id="459528"/>
    <lineage>
        <taxon>Bacteria</taxon>
        <taxon>Pseudomonadati</taxon>
        <taxon>Pseudomonadota</taxon>
        <taxon>Gammaproteobacteria</taxon>
        <taxon>Pseudomonadales</taxon>
        <taxon>Pseudomonadaceae</taxon>
        <taxon>Pseudomonas</taxon>
    </lineage>
</organism>
<feature type="signal peptide" evidence="2">
    <location>
        <begin position="1"/>
        <end position="25"/>
    </location>
</feature>
<accession>A0A562QML4</accession>
<feature type="compositionally biased region" description="Basic and acidic residues" evidence="1">
    <location>
        <begin position="179"/>
        <end position="205"/>
    </location>
</feature>
<protein>
    <recommendedName>
        <fullName evidence="3">DUF4124 domain-containing protein</fullName>
    </recommendedName>
</protein>
<feature type="region of interest" description="Disordered" evidence="1">
    <location>
        <begin position="136"/>
        <end position="205"/>
    </location>
</feature>
<evidence type="ECO:0000259" key="3">
    <source>
        <dbReference type="Pfam" id="PF13511"/>
    </source>
</evidence>